<evidence type="ECO:0000313" key="2">
    <source>
        <dbReference type="Proteomes" id="UP000295070"/>
    </source>
</evidence>
<gene>
    <name evidence="1" type="ORF">EPR50_G00122020</name>
</gene>
<accession>A0A484CW54</accession>
<name>A0A484CW54_PERFV</name>
<dbReference type="Proteomes" id="UP000295070">
    <property type="component" value="Chromosome 11"/>
</dbReference>
<reference evidence="1 2" key="1">
    <citation type="submission" date="2019-01" db="EMBL/GenBank/DDBJ databases">
        <title>A chromosome-scale genome assembly of the yellow perch, Perca flavescens.</title>
        <authorList>
            <person name="Feron R."/>
            <person name="Morvezen R."/>
            <person name="Bestin A."/>
            <person name="Haffray P."/>
            <person name="Klopp C."/>
            <person name="Zahm M."/>
            <person name="Cabau C."/>
            <person name="Roques C."/>
            <person name="Donnadieu C."/>
            <person name="Bouchez O."/>
            <person name="Christie M."/>
            <person name="Larson W."/>
            <person name="Guiguen Y."/>
        </authorList>
    </citation>
    <scope>NUCLEOTIDE SEQUENCE [LARGE SCALE GENOMIC DNA]</scope>
    <source>
        <strain evidence="1">YP-PL-M2</strain>
        <tissue evidence="1">Blood</tissue>
    </source>
</reference>
<dbReference type="STRING" id="8167.A0A484CW54"/>
<organism evidence="1 2">
    <name type="scientific">Perca flavescens</name>
    <name type="common">American yellow perch</name>
    <name type="synonym">Morone flavescens</name>
    <dbReference type="NCBI Taxonomy" id="8167"/>
    <lineage>
        <taxon>Eukaryota</taxon>
        <taxon>Metazoa</taxon>
        <taxon>Chordata</taxon>
        <taxon>Craniata</taxon>
        <taxon>Vertebrata</taxon>
        <taxon>Euteleostomi</taxon>
        <taxon>Actinopterygii</taxon>
        <taxon>Neopterygii</taxon>
        <taxon>Teleostei</taxon>
        <taxon>Neoteleostei</taxon>
        <taxon>Acanthomorphata</taxon>
        <taxon>Eupercaria</taxon>
        <taxon>Perciformes</taxon>
        <taxon>Percoidei</taxon>
        <taxon>Percidae</taxon>
        <taxon>Percinae</taxon>
        <taxon>Perca</taxon>
    </lineage>
</organism>
<proteinExistence type="predicted"/>
<dbReference type="AlphaFoldDB" id="A0A484CW54"/>
<sequence length="194" mass="22157">MATKIIYFTVNGRQERAEFPVDCPAQDVKDLFRAAAEAGPHDILKLYNPRGNIVNISLSLEPNSPNSRYKLEVVAADCNSAEIAGALGFDLFSMEKRLQGLEKKILMEASETPAVVYEMKKQVDSFREKLESVEHLSWLGLFKDLSDGTHKPSPFYHKRTLHKTRKECEHVRENSLQVSEEVKQFLKTPTFDNW</sequence>
<comment type="caution">
    <text evidence="1">The sequence shown here is derived from an EMBL/GenBank/DDBJ whole genome shotgun (WGS) entry which is preliminary data.</text>
</comment>
<protein>
    <submittedName>
        <fullName evidence="1">Uncharacterized protein</fullName>
    </submittedName>
</protein>
<evidence type="ECO:0000313" key="1">
    <source>
        <dbReference type="EMBL" id="TDH07175.1"/>
    </source>
</evidence>
<keyword evidence="2" id="KW-1185">Reference proteome</keyword>
<dbReference type="EMBL" id="SCKG01000011">
    <property type="protein sequence ID" value="TDH07175.1"/>
    <property type="molecule type" value="Genomic_DNA"/>
</dbReference>